<reference evidence="2" key="1">
    <citation type="journal article" date="2019" name="Int. J. Syst. Evol. Microbiol.">
        <title>The Global Catalogue of Microorganisms (GCM) 10K type strain sequencing project: providing services to taxonomists for standard genome sequencing and annotation.</title>
        <authorList>
            <consortium name="The Broad Institute Genomics Platform"/>
            <consortium name="The Broad Institute Genome Sequencing Center for Infectious Disease"/>
            <person name="Wu L."/>
            <person name="Ma J."/>
        </authorList>
    </citation>
    <scope>NUCLEOTIDE SEQUENCE [LARGE SCALE GENOMIC DNA]</scope>
    <source>
        <strain evidence="2">CGMCC 4.1434</strain>
    </source>
</reference>
<gene>
    <name evidence="1" type="primary">spoIIP</name>
    <name evidence="1" type="ORF">ACFPRA_19515</name>
</gene>
<protein>
    <submittedName>
        <fullName evidence="1">Stage II sporulation protein P</fullName>
    </submittedName>
</protein>
<comment type="caution">
    <text evidence="1">The sequence shown here is derived from an EMBL/GenBank/DDBJ whole genome shotgun (WGS) entry which is preliminary data.</text>
</comment>
<evidence type="ECO:0000313" key="1">
    <source>
        <dbReference type="EMBL" id="MFC5591072.1"/>
    </source>
</evidence>
<proteinExistence type="predicted"/>
<organism evidence="1 2">
    <name type="scientific">Sporosarcina soli</name>
    <dbReference type="NCBI Taxonomy" id="334736"/>
    <lineage>
        <taxon>Bacteria</taxon>
        <taxon>Bacillati</taxon>
        <taxon>Bacillota</taxon>
        <taxon>Bacilli</taxon>
        <taxon>Bacillales</taxon>
        <taxon>Caryophanaceae</taxon>
        <taxon>Sporosarcina</taxon>
    </lineage>
</organism>
<dbReference type="NCBIfam" id="TIGR02867">
    <property type="entry name" value="spore_II_P"/>
    <property type="match status" value="1"/>
</dbReference>
<dbReference type="EMBL" id="JBHSNO010000015">
    <property type="protein sequence ID" value="MFC5591072.1"/>
    <property type="molecule type" value="Genomic_DNA"/>
</dbReference>
<dbReference type="RefSeq" id="WP_381438401.1">
    <property type="nucleotide sequence ID" value="NZ_JBHSNO010000015.1"/>
</dbReference>
<keyword evidence="2" id="KW-1185">Reference proteome</keyword>
<dbReference type="InterPro" id="IPR010897">
    <property type="entry name" value="Spore_II_P"/>
</dbReference>
<accession>A0ABW0TP03</accession>
<dbReference type="Proteomes" id="UP001596109">
    <property type="component" value="Unassembled WGS sequence"/>
</dbReference>
<name>A0ABW0TP03_9BACL</name>
<evidence type="ECO:0000313" key="2">
    <source>
        <dbReference type="Proteomes" id="UP001596109"/>
    </source>
</evidence>
<dbReference type="Pfam" id="PF07454">
    <property type="entry name" value="SpoIIP"/>
    <property type="match status" value="1"/>
</dbReference>
<sequence length="266" mass="29560">MKKTSLIWGSLILFLFLFPVFVSMTAEGQTAKSPKLVKETSYMVYAANVLEEESAAQTTGKALLYFTHSHEAYEPMTKAFDGKVAVSHHSENIMKIGEKLKSQLDVNGVETTILPIDIQAQMEKKGIAYGRSYKEIRPYVQKQVKADNYDFIIDLHRDHLRADRTTIVHNGEKYAKVAFVIGKNNPNYKQNQAKAKLLKDEMEKLVPGITRDFIVKSGVGVDGKYNQDLHPSLLLIELGGIGNAEDELNRTVSVIGSAAAAVLQNS</sequence>